<comment type="caution">
    <text evidence="2">The sequence shown here is derived from an EMBL/GenBank/DDBJ whole genome shotgun (WGS) entry which is preliminary data.</text>
</comment>
<sequence length="305" mass="34540">MPAPYLSLPPTKYEAGLLRFRFRSHRAHNVRSLGKADLQNDIFDIDTHYLGYDIMKYSRASNHYARELTELDLSTISTRSLVAELADRLEGRDNVATWTKELNQLFKVPRKERDAAYQKKINDLKKKIEDAGCHWHVRNSKKNKANPFNEFGPPSPTDSFMSYMPDDATLPPTSTIRPKLRLELPVTVTGPALTALENELQALFKVPRKDRDQKYWNKINELKRKIKASGGKWHTASSNSPTGSLSRTGSTNGSDELGPVSPAESFWSDRGPGGHSPSRTDDEMWTPPISPVDSYQASFWSRKFS</sequence>
<protein>
    <submittedName>
        <fullName evidence="2">Uncharacterized protein</fullName>
    </submittedName>
</protein>
<reference evidence="2 3" key="1">
    <citation type="journal article" date="2018" name="Evol. Lett.">
        <title>Horizontal gene cluster transfer increased hallucinogenic mushroom diversity.</title>
        <authorList>
            <person name="Reynolds H.T."/>
            <person name="Vijayakumar V."/>
            <person name="Gluck-Thaler E."/>
            <person name="Korotkin H.B."/>
            <person name="Matheny P.B."/>
            <person name="Slot J.C."/>
        </authorList>
    </citation>
    <scope>NUCLEOTIDE SEQUENCE [LARGE SCALE GENOMIC DNA]</scope>
    <source>
        <strain evidence="2 3">2629</strain>
    </source>
</reference>
<keyword evidence="3" id="KW-1185">Reference proteome</keyword>
<proteinExistence type="predicted"/>
<evidence type="ECO:0000313" key="3">
    <source>
        <dbReference type="Proteomes" id="UP000284842"/>
    </source>
</evidence>
<dbReference type="Proteomes" id="UP000284842">
    <property type="component" value="Unassembled WGS sequence"/>
</dbReference>
<dbReference type="EMBL" id="NHTK01005834">
    <property type="protein sequence ID" value="PPQ73119.1"/>
    <property type="molecule type" value="Genomic_DNA"/>
</dbReference>
<evidence type="ECO:0000313" key="2">
    <source>
        <dbReference type="EMBL" id="PPQ73119.1"/>
    </source>
</evidence>
<feature type="region of interest" description="Disordered" evidence="1">
    <location>
        <begin position="227"/>
        <end position="305"/>
    </location>
</feature>
<dbReference type="AlphaFoldDB" id="A0A409W3M9"/>
<organism evidence="2 3">
    <name type="scientific">Panaeolus cyanescens</name>
    <dbReference type="NCBI Taxonomy" id="181874"/>
    <lineage>
        <taxon>Eukaryota</taxon>
        <taxon>Fungi</taxon>
        <taxon>Dikarya</taxon>
        <taxon>Basidiomycota</taxon>
        <taxon>Agaricomycotina</taxon>
        <taxon>Agaricomycetes</taxon>
        <taxon>Agaricomycetidae</taxon>
        <taxon>Agaricales</taxon>
        <taxon>Agaricineae</taxon>
        <taxon>Galeropsidaceae</taxon>
        <taxon>Panaeolus</taxon>
    </lineage>
</organism>
<dbReference type="InParanoid" id="A0A409W3M9"/>
<accession>A0A409W3M9</accession>
<name>A0A409W3M9_9AGAR</name>
<evidence type="ECO:0000256" key="1">
    <source>
        <dbReference type="SAM" id="MobiDB-lite"/>
    </source>
</evidence>
<gene>
    <name evidence="2" type="ORF">CVT24_009458</name>
</gene>
<feature type="compositionally biased region" description="Polar residues" evidence="1">
    <location>
        <begin position="235"/>
        <end position="254"/>
    </location>
</feature>